<evidence type="ECO:0000313" key="6">
    <source>
        <dbReference type="Proteomes" id="UP000321518"/>
    </source>
</evidence>
<dbReference type="Proteomes" id="UP000321518">
    <property type="component" value="Unassembled WGS sequence"/>
</dbReference>
<dbReference type="PANTHER" id="PTHR48051">
    <property type="match status" value="1"/>
</dbReference>
<protein>
    <submittedName>
        <fullName evidence="5">Tubulin-specific chaperone E</fullName>
    </submittedName>
</protein>
<evidence type="ECO:0000256" key="2">
    <source>
        <dbReference type="ARBA" id="ARBA00022737"/>
    </source>
</evidence>
<dbReference type="PANTHER" id="PTHR48051:SF1">
    <property type="entry name" value="RAS SUPPRESSOR PROTEIN 1"/>
    <property type="match status" value="1"/>
</dbReference>
<keyword evidence="2" id="KW-0677">Repeat</keyword>
<dbReference type="SUPFAM" id="SSF52047">
    <property type="entry name" value="RNI-like"/>
    <property type="match status" value="1"/>
</dbReference>
<proteinExistence type="predicted"/>
<keyword evidence="1" id="KW-0433">Leucine-rich repeat</keyword>
<dbReference type="AlphaFoldDB" id="A0A511KB49"/>
<dbReference type="Pfam" id="PF01302">
    <property type="entry name" value="CAP_GLY"/>
    <property type="match status" value="1"/>
</dbReference>
<comment type="caution">
    <text evidence="5">The sequence shown here is derived from an EMBL/GenBank/DDBJ whole genome shotgun (WGS) entry which is preliminary data.</text>
</comment>
<gene>
    <name evidence="5" type="ORF">Rt10032_c03g1620</name>
</gene>
<dbReference type="SUPFAM" id="SSF74924">
    <property type="entry name" value="Cap-Gly domain"/>
    <property type="match status" value="1"/>
</dbReference>
<feature type="region of interest" description="Disordered" evidence="3">
    <location>
        <begin position="1"/>
        <end position="25"/>
    </location>
</feature>
<dbReference type="InterPro" id="IPR003591">
    <property type="entry name" value="Leu-rich_rpt_typical-subtyp"/>
</dbReference>
<dbReference type="EMBL" id="BJWK01000003">
    <property type="protein sequence ID" value="GEM07603.1"/>
    <property type="molecule type" value="Genomic_DNA"/>
</dbReference>
<organism evidence="5 6">
    <name type="scientific">Rhodotorula toruloides</name>
    <name type="common">Yeast</name>
    <name type="synonym">Rhodosporidium toruloides</name>
    <dbReference type="NCBI Taxonomy" id="5286"/>
    <lineage>
        <taxon>Eukaryota</taxon>
        <taxon>Fungi</taxon>
        <taxon>Dikarya</taxon>
        <taxon>Basidiomycota</taxon>
        <taxon>Pucciniomycotina</taxon>
        <taxon>Microbotryomycetes</taxon>
        <taxon>Sporidiobolales</taxon>
        <taxon>Sporidiobolaceae</taxon>
        <taxon>Rhodotorula</taxon>
    </lineage>
</organism>
<dbReference type="Gene3D" id="3.80.10.10">
    <property type="entry name" value="Ribonuclease Inhibitor"/>
    <property type="match status" value="2"/>
</dbReference>
<dbReference type="Gene3D" id="2.30.30.190">
    <property type="entry name" value="CAP Gly-rich-like domain"/>
    <property type="match status" value="1"/>
</dbReference>
<dbReference type="InterPro" id="IPR036859">
    <property type="entry name" value="CAP-Gly_dom_sf"/>
</dbReference>
<evidence type="ECO:0000256" key="1">
    <source>
        <dbReference type="ARBA" id="ARBA00022614"/>
    </source>
</evidence>
<accession>A0A511KB49</accession>
<name>A0A511KB49_RHOTO</name>
<dbReference type="InterPro" id="IPR050216">
    <property type="entry name" value="LRR_domain-containing"/>
</dbReference>
<dbReference type="GO" id="GO:0005737">
    <property type="term" value="C:cytoplasm"/>
    <property type="evidence" value="ECO:0007669"/>
    <property type="project" value="TreeGrafter"/>
</dbReference>
<evidence type="ECO:0000256" key="3">
    <source>
        <dbReference type="SAM" id="MobiDB-lite"/>
    </source>
</evidence>
<dbReference type="InterPro" id="IPR000938">
    <property type="entry name" value="CAP-Gly_domain"/>
</dbReference>
<dbReference type="PROSITE" id="PS50245">
    <property type="entry name" value="CAP_GLY_2"/>
    <property type="match status" value="1"/>
</dbReference>
<dbReference type="OrthoDB" id="5273213at2759"/>
<evidence type="ECO:0000313" key="5">
    <source>
        <dbReference type="EMBL" id="GEM07603.1"/>
    </source>
</evidence>
<feature type="domain" description="CAP-Gly" evidence="4">
    <location>
        <begin position="37"/>
        <end position="83"/>
    </location>
</feature>
<dbReference type="InterPro" id="IPR032675">
    <property type="entry name" value="LRR_dom_sf"/>
</dbReference>
<evidence type="ECO:0000259" key="4">
    <source>
        <dbReference type="PROSITE" id="PS50245"/>
    </source>
</evidence>
<dbReference type="SMART" id="SM01052">
    <property type="entry name" value="CAP_GLY"/>
    <property type="match status" value="1"/>
</dbReference>
<reference evidence="5 6" key="1">
    <citation type="submission" date="2019-07" db="EMBL/GenBank/DDBJ databases">
        <title>Rhodotorula toruloides NBRC10032 genome sequencing.</title>
        <authorList>
            <person name="Shida Y."/>
            <person name="Takaku H."/>
            <person name="Ogasawara W."/>
            <person name="Mori K."/>
        </authorList>
    </citation>
    <scope>NUCLEOTIDE SEQUENCE [LARGE SCALE GENOMIC DNA]</scope>
    <source>
        <strain evidence="5 6">NBRC10032</strain>
    </source>
</reference>
<sequence>MLHKRVCYSPPAPPSSSSSSANTACPTPQLGTILYHGPVPPTKGDWYGIEWDEPARGKHNGVYDKTGVRYFVPRVEGSGSFLRPDAKGLDVEGKTFSQALHDRYLDYGLPTSSQSTDTAASASRESQATIPTQRFATDSNFDVEVVLNDRVNERFRQLGRLREVGLEWEGVSCAVRRGATDEGFEEEEEEEEELRDLGRELKNLEVLNVSFSLLPTLPEASRFAAVLPKLRSLALNSNRFILMASPTSLPGFERLTSLQLNNTLMTWSETRCISPSLPNLVDLQFGFNRLGHLGDADHAGRGRQVQSIMMPNLKRLNMESNELEDWVDVVSELSCLPSLEELYLSSNRINSLVIPQVPVGPTTATSTSPSPPRLTRLRHLSLSENLLDSSATSVDALAACRESTFPTLTSLRLSGNPLFESRASTTTKATDTQAVPPAEERHLLHSRLLIVARLPFLIELEKTAVSQAERNDAERLWVEQIAQGKEREVDLSEWAKGRLAELRLKWSDVAGSIDSNGPAGATKDAKPTLKDRLIRLSVRADPSLLPAPSATLPELSVLPSLRTLLLRTQISRLIGKPLPKTKYRLVAVLKAGTDVRGEKGDEVRVEISPAEEGKEVSWWGLEAGDAVEVVAT</sequence>
<dbReference type="SMART" id="SM00369">
    <property type="entry name" value="LRR_TYP"/>
    <property type="match status" value="6"/>
</dbReference>